<evidence type="ECO:0008006" key="4">
    <source>
        <dbReference type="Google" id="ProtNLM"/>
    </source>
</evidence>
<evidence type="ECO:0000256" key="1">
    <source>
        <dbReference type="SAM" id="Phobius"/>
    </source>
</evidence>
<dbReference type="InParanoid" id="A0A2P5DQ72"/>
<keyword evidence="1" id="KW-0472">Membrane</keyword>
<dbReference type="AlphaFoldDB" id="A0A2P5DQ72"/>
<dbReference type="EMBL" id="JXTC01000256">
    <property type="protein sequence ID" value="PON75438.1"/>
    <property type="molecule type" value="Genomic_DNA"/>
</dbReference>
<protein>
    <recommendedName>
        <fullName evidence="4">Transmembrane protein</fullName>
    </recommendedName>
</protein>
<comment type="caution">
    <text evidence="2">The sequence shown here is derived from an EMBL/GenBank/DDBJ whole genome shotgun (WGS) entry which is preliminary data.</text>
</comment>
<keyword evidence="3" id="KW-1185">Reference proteome</keyword>
<organism evidence="2 3">
    <name type="scientific">Trema orientale</name>
    <name type="common">Charcoal tree</name>
    <name type="synonym">Celtis orientalis</name>
    <dbReference type="NCBI Taxonomy" id="63057"/>
    <lineage>
        <taxon>Eukaryota</taxon>
        <taxon>Viridiplantae</taxon>
        <taxon>Streptophyta</taxon>
        <taxon>Embryophyta</taxon>
        <taxon>Tracheophyta</taxon>
        <taxon>Spermatophyta</taxon>
        <taxon>Magnoliopsida</taxon>
        <taxon>eudicotyledons</taxon>
        <taxon>Gunneridae</taxon>
        <taxon>Pentapetalae</taxon>
        <taxon>rosids</taxon>
        <taxon>fabids</taxon>
        <taxon>Rosales</taxon>
        <taxon>Cannabaceae</taxon>
        <taxon>Trema</taxon>
    </lineage>
</organism>
<name>A0A2P5DQ72_TREOI</name>
<feature type="transmembrane region" description="Helical" evidence="1">
    <location>
        <begin position="68"/>
        <end position="91"/>
    </location>
</feature>
<accession>A0A2P5DQ72</accession>
<keyword evidence="1" id="KW-1133">Transmembrane helix</keyword>
<evidence type="ECO:0000313" key="3">
    <source>
        <dbReference type="Proteomes" id="UP000237000"/>
    </source>
</evidence>
<proteinExistence type="predicted"/>
<dbReference type="OrthoDB" id="10484320at2759"/>
<evidence type="ECO:0000313" key="2">
    <source>
        <dbReference type="EMBL" id="PON75438.1"/>
    </source>
</evidence>
<keyword evidence="1" id="KW-0812">Transmembrane</keyword>
<reference evidence="3" key="1">
    <citation type="submission" date="2016-06" db="EMBL/GenBank/DDBJ databases">
        <title>Parallel loss of symbiosis genes in relatives of nitrogen-fixing non-legume Parasponia.</title>
        <authorList>
            <person name="Van Velzen R."/>
            <person name="Holmer R."/>
            <person name="Bu F."/>
            <person name="Rutten L."/>
            <person name="Van Zeijl A."/>
            <person name="Liu W."/>
            <person name="Santuari L."/>
            <person name="Cao Q."/>
            <person name="Sharma T."/>
            <person name="Shen D."/>
            <person name="Roswanjaya Y."/>
            <person name="Wardhani T."/>
            <person name="Kalhor M.S."/>
            <person name="Jansen J."/>
            <person name="Van den Hoogen J."/>
            <person name="Gungor B."/>
            <person name="Hartog M."/>
            <person name="Hontelez J."/>
            <person name="Verver J."/>
            <person name="Yang W.-C."/>
            <person name="Schijlen E."/>
            <person name="Repin R."/>
            <person name="Schilthuizen M."/>
            <person name="Schranz E."/>
            <person name="Heidstra R."/>
            <person name="Miyata K."/>
            <person name="Fedorova E."/>
            <person name="Kohlen W."/>
            <person name="Bisseling T."/>
            <person name="Smit S."/>
            <person name="Geurts R."/>
        </authorList>
    </citation>
    <scope>NUCLEOTIDE SEQUENCE [LARGE SCALE GENOMIC DNA]</scope>
    <source>
        <strain evidence="3">cv. RG33-2</strain>
    </source>
</reference>
<sequence>MCWRHFLRHKLYLKASFSHFNFWSGLRFIGGVGFNDMIKILDVVKIIKKKRKGKKKNDKQKKMMLGRCRYAPSAAAGKGVISFFLPIFWVFPALFFMLSVHLLSCCY</sequence>
<gene>
    <name evidence="2" type="ORF">TorRG33x02_245320</name>
</gene>
<dbReference type="Proteomes" id="UP000237000">
    <property type="component" value="Unassembled WGS sequence"/>
</dbReference>